<dbReference type="SUPFAM" id="SSF52283">
    <property type="entry name" value="Formate/glycerate dehydrogenase catalytic domain-like"/>
    <property type="match status" value="1"/>
</dbReference>
<dbReference type="InterPro" id="IPR050857">
    <property type="entry name" value="D-2-hydroxyacid_DH"/>
</dbReference>
<evidence type="ECO:0000313" key="7">
    <source>
        <dbReference type="EMBL" id="MEY8039064.1"/>
    </source>
</evidence>
<dbReference type="Pfam" id="PF02826">
    <property type="entry name" value="2-Hacid_dh_C"/>
    <property type="match status" value="1"/>
</dbReference>
<accession>A0ABV4CD96</accession>
<dbReference type="PANTHER" id="PTHR42789">
    <property type="entry name" value="D-ISOMER SPECIFIC 2-HYDROXYACID DEHYDROGENASE FAMILY PROTEIN (AFU_ORTHOLOGUE AFUA_6G10090)"/>
    <property type="match status" value="1"/>
</dbReference>
<feature type="domain" description="D-isomer specific 2-hydroxyacid dehydrogenase catalytic" evidence="5">
    <location>
        <begin position="5"/>
        <end position="319"/>
    </location>
</feature>
<evidence type="ECO:0000256" key="4">
    <source>
        <dbReference type="RuleBase" id="RU003719"/>
    </source>
</evidence>
<dbReference type="SUPFAM" id="SSF51735">
    <property type="entry name" value="NAD(P)-binding Rossmann-fold domains"/>
    <property type="match status" value="1"/>
</dbReference>
<dbReference type="Proteomes" id="UP001564626">
    <property type="component" value="Unassembled WGS sequence"/>
</dbReference>
<dbReference type="EC" id="1.1.1.-" evidence="7"/>
<evidence type="ECO:0000259" key="6">
    <source>
        <dbReference type="Pfam" id="PF02826"/>
    </source>
</evidence>
<dbReference type="InterPro" id="IPR029753">
    <property type="entry name" value="D-isomer_DH_CS"/>
</dbReference>
<evidence type="ECO:0000256" key="1">
    <source>
        <dbReference type="ARBA" id="ARBA00005854"/>
    </source>
</evidence>
<dbReference type="RefSeq" id="WP_369774634.1">
    <property type="nucleotide sequence ID" value="NZ_JBGEHV010000008.1"/>
</dbReference>
<evidence type="ECO:0000256" key="2">
    <source>
        <dbReference type="ARBA" id="ARBA00023002"/>
    </source>
</evidence>
<evidence type="ECO:0000256" key="3">
    <source>
        <dbReference type="ARBA" id="ARBA00023027"/>
    </source>
</evidence>
<gene>
    <name evidence="7" type="ORF">AB8O55_06615</name>
</gene>
<organism evidence="7 8">
    <name type="scientific">Saccharopolyspora cebuensis</name>
    <dbReference type="NCBI Taxonomy" id="418759"/>
    <lineage>
        <taxon>Bacteria</taxon>
        <taxon>Bacillati</taxon>
        <taxon>Actinomycetota</taxon>
        <taxon>Actinomycetes</taxon>
        <taxon>Pseudonocardiales</taxon>
        <taxon>Pseudonocardiaceae</taxon>
        <taxon>Saccharopolyspora</taxon>
    </lineage>
</organism>
<reference evidence="7 8" key="1">
    <citation type="submission" date="2024-08" db="EMBL/GenBank/DDBJ databases">
        <title>Genome mining of Saccharopolyspora cebuensis PGLac3 from Nigerian medicinal plant.</title>
        <authorList>
            <person name="Ezeobiora C.E."/>
            <person name="Igbokwe N.H."/>
            <person name="Amin D.H."/>
            <person name="Mendie U.E."/>
        </authorList>
    </citation>
    <scope>NUCLEOTIDE SEQUENCE [LARGE SCALE GENOMIC DNA]</scope>
    <source>
        <strain evidence="7 8">PGLac3</strain>
    </source>
</reference>
<dbReference type="InterPro" id="IPR006139">
    <property type="entry name" value="D-isomer_2_OHA_DH_cat_dom"/>
</dbReference>
<dbReference type="Pfam" id="PF00389">
    <property type="entry name" value="2-Hacid_dh"/>
    <property type="match status" value="1"/>
</dbReference>
<dbReference type="PROSITE" id="PS00670">
    <property type="entry name" value="D_2_HYDROXYACID_DH_2"/>
    <property type="match status" value="1"/>
</dbReference>
<dbReference type="CDD" id="cd12173">
    <property type="entry name" value="PGDH_4"/>
    <property type="match status" value="1"/>
</dbReference>
<protein>
    <submittedName>
        <fullName evidence="7">Hydroxyacid dehydrogenase</fullName>
        <ecNumber evidence="7">1.1.1.-</ecNumber>
    </submittedName>
</protein>
<keyword evidence="8" id="KW-1185">Reference proteome</keyword>
<dbReference type="GO" id="GO:0016491">
    <property type="term" value="F:oxidoreductase activity"/>
    <property type="evidence" value="ECO:0007669"/>
    <property type="project" value="UniProtKB-KW"/>
</dbReference>
<keyword evidence="3" id="KW-0520">NAD</keyword>
<name>A0ABV4CD96_9PSEU</name>
<feature type="domain" description="D-isomer specific 2-hydroxyacid dehydrogenase NAD-binding" evidence="6">
    <location>
        <begin position="104"/>
        <end position="288"/>
    </location>
</feature>
<keyword evidence="2 4" id="KW-0560">Oxidoreductase</keyword>
<dbReference type="EMBL" id="JBGEHV010000008">
    <property type="protein sequence ID" value="MEY8039064.1"/>
    <property type="molecule type" value="Genomic_DNA"/>
</dbReference>
<dbReference type="Gene3D" id="3.40.50.720">
    <property type="entry name" value="NAD(P)-binding Rossmann-like Domain"/>
    <property type="match status" value="2"/>
</dbReference>
<comment type="similarity">
    <text evidence="1 4">Belongs to the D-isomer specific 2-hydroxyacid dehydrogenase family.</text>
</comment>
<evidence type="ECO:0000259" key="5">
    <source>
        <dbReference type="Pfam" id="PF00389"/>
    </source>
</evidence>
<proteinExistence type="inferred from homology"/>
<dbReference type="InterPro" id="IPR036291">
    <property type="entry name" value="NAD(P)-bd_dom_sf"/>
</dbReference>
<evidence type="ECO:0000313" key="8">
    <source>
        <dbReference type="Proteomes" id="UP001564626"/>
    </source>
</evidence>
<sequence length="327" mass="33998">MPTIYISDPVHDSVVADLCADHTVHLGYGPDVVDYADIGSEVDAVLLRAEDFGRDKIAASPRLQIIARHGVGTNNVDLDAAREHGIWVTTTPGGNSRAVAEHVFALALALARNVTVASRRTREGLWTDGKAGLTGIELHGRALGLLGFGNIGRLVAGMGRAFGMDLLVTDPAADDSTITELGGHLVELDELVAGSDVLSLHLPLTPATRHIIGAAQLARMRPGAILVNTSRGGLVDEAALLDALRSGRLGGAGLDVLEAEGVDMRDPLAHNHLPVTAFDNLVVTPHIGGQTEEALHQVGHAAATCIRRALAGGTPDNAVVVPARAAV</sequence>
<comment type="caution">
    <text evidence="7">The sequence shown here is derived from an EMBL/GenBank/DDBJ whole genome shotgun (WGS) entry which is preliminary data.</text>
</comment>
<dbReference type="PANTHER" id="PTHR42789:SF1">
    <property type="entry name" value="D-ISOMER SPECIFIC 2-HYDROXYACID DEHYDROGENASE FAMILY PROTEIN (AFU_ORTHOLOGUE AFUA_6G10090)"/>
    <property type="match status" value="1"/>
</dbReference>
<dbReference type="InterPro" id="IPR006140">
    <property type="entry name" value="D-isomer_DH_NAD-bd"/>
</dbReference>
<dbReference type="PROSITE" id="PS00671">
    <property type="entry name" value="D_2_HYDROXYACID_DH_3"/>
    <property type="match status" value="1"/>
</dbReference>